<feature type="compositionally biased region" description="Basic and acidic residues" evidence="1">
    <location>
        <begin position="375"/>
        <end position="400"/>
    </location>
</feature>
<evidence type="ECO:0000256" key="1">
    <source>
        <dbReference type="SAM" id="MobiDB-lite"/>
    </source>
</evidence>
<dbReference type="EMBL" id="CADCUQ010000724">
    <property type="protein sequence ID" value="CAA9425582.1"/>
    <property type="molecule type" value="Genomic_DNA"/>
</dbReference>
<feature type="compositionally biased region" description="Basic and acidic residues" evidence="1">
    <location>
        <begin position="178"/>
        <end position="218"/>
    </location>
</feature>
<keyword evidence="2" id="KW-0012">Acyltransferase</keyword>
<reference evidence="2" key="1">
    <citation type="submission" date="2020-02" db="EMBL/GenBank/DDBJ databases">
        <authorList>
            <person name="Meier V. D."/>
        </authorList>
    </citation>
    <scope>NUCLEOTIDE SEQUENCE</scope>
    <source>
        <strain evidence="2">AVDCRST_MAG64</strain>
    </source>
</reference>
<feature type="compositionally biased region" description="Basic residues" evidence="1">
    <location>
        <begin position="219"/>
        <end position="230"/>
    </location>
</feature>
<feature type="compositionally biased region" description="Basic and acidic residues" evidence="1">
    <location>
        <begin position="295"/>
        <end position="347"/>
    </location>
</feature>
<feature type="compositionally biased region" description="Basic and acidic residues" evidence="1">
    <location>
        <begin position="88"/>
        <end position="101"/>
    </location>
</feature>
<protein>
    <submittedName>
        <fullName evidence="2">Citrate synthase (Si)</fullName>
        <ecNumber evidence="2">2.3.3.1</ecNumber>
    </submittedName>
</protein>
<keyword evidence="2" id="KW-0808">Transferase</keyword>
<accession>A0A6J4PVU3</accession>
<gene>
    <name evidence="2" type="ORF">AVDCRST_MAG64-3147</name>
</gene>
<feature type="compositionally biased region" description="Basic and acidic residues" evidence="1">
    <location>
        <begin position="354"/>
        <end position="366"/>
    </location>
</feature>
<feature type="non-terminal residue" evidence="2">
    <location>
        <position position="1"/>
    </location>
</feature>
<dbReference type="AlphaFoldDB" id="A0A6J4PVU3"/>
<name>A0A6J4PVU3_9BACT</name>
<dbReference type="EC" id="2.3.3.1" evidence="2"/>
<feature type="non-terminal residue" evidence="2">
    <location>
        <position position="400"/>
    </location>
</feature>
<proteinExistence type="predicted"/>
<sequence length="400" mass="43629">GRVHPFFVRPHHRRVGSRRRRQERRPAGRRRRPERGLLHRRRRRPARLPRVRDRRPRRAHQLRGGRLPAVGRPAADQGRAGHPQAAARRLDVAAGARDERAQGAAGDDAADGRPADGGQRAGQWRRRPDQQRGRRQPPQGRAADGPVPDRGDGLPPAAEQPATDRPGPIALAGGQLPVHDEREEAARHARAGDGRGPDAARRARDERQHVHRPGDRGHAGRHARGHHRGARGAQGPAARRGERGGHAAAAAVRGRRLGRAEGAGDAGQQAEGGRVRAPGVPHVRPAGDVPAEDEQAARRGGREHEVVRDERAADPDPAGHEEADRRAAEPEPERRLLQRQRVLHDGRAAGPVHPDLRRRPGDRVGGPRDGAAPEQPDHPPDRRLHRPVRAEGGADRAARV</sequence>
<evidence type="ECO:0000313" key="2">
    <source>
        <dbReference type="EMBL" id="CAA9425582.1"/>
    </source>
</evidence>
<organism evidence="2">
    <name type="scientific">uncultured Phycisphaerae bacterium</name>
    <dbReference type="NCBI Taxonomy" id="904963"/>
    <lineage>
        <taxon>Bacteria</taxon>
        <taxon>Pseudomonadati</taxon>
        <taxon>Planctomycetota</taxon>
        <taxon>Phycisphaerae</taxon>
        <taxon>environmental samples</taxon>
    </lineage>
</organism>
<dbReference type="GO" id="GO:0036440">
    <property type="term" value="F:citrate synthase activity"/>
    <property type="evidence" value="ECO:0007669"/>
    <property type="project" value="UniProtKB-EC"/>
</dbReference>
<feature type="compositionally biased region" description="Basic residues" evidence="1">
    <location>
        <begin position="1"/>
        <end position="63"/>
    </location>
</feature>
<feature type="region of interest" description="Disordered" evidence="1">
    <location>
        <begin position="1"/>
        <end position="400"/>
    </location>
</feature>